<accession>A0A2S5ZCV2</accession>
<feature type="domain" description="Glycosyltransferase 2-like" evidence="13">
    <location>
        <begin position="199"/>
        <end position="395"/>
    </location>
</feature>
<keyword evidence="5" id="KW-1003">Cell membrane</keyword>
<evidence type="ECO:0000256" key="6">
    <source>
        <dbReference type="ARBA" id="ARBA00022519"/>
    </source>
</evidence>
<dbReference type="EMBL" id="PSSX01000003">
    <property type="protein sequence ID" value="PPI85229.1"/>
    <property type="molecule type" value="Genomic_DNA"/>
</dbReference>
<proteinExistence type="inferred from homology"/>
<evidence type="ECO:0000256" key="9">
    <source>
        <dbReference type="ARBA" id="ARBA00022692"/>
    </source>
</evidence>
<dbReference type="NCBIfam" id="NF003962">
    <property type="entry name" value="PRK05454.2-5"/>
    <property type="match status" value="1"/>
</dbReference>
<organism evidence="14 15">
    <name type="scientific">Marinobacter maroccanus</name>
    <dbReference type="NCBI Taxonomy" id="2055143"/>
    <lineage>
        <taxon>Bacteria</taxon>
        <taxon>Pseudomonadati</taxon>
        <taxon>Pseudomonadota</taxon>
        <taxon>Gammaproteobacteria</taxon>
        <taxon>Pseudomonadales</taxon>
        <taxon>Marinobacteraceae</taxon>
        <taxon>Marinobacter</taxon>
    </lineage>
</organism>
<dbReference type="RefSeq" id="WP_104320998.1">
    <property type="nucleotide sequence ID" value="NZ_PSSX01000003.1"/>
</dbReference>
<evidence type="ECO:0000313" key="14">
    <source>
        <dbReference type="EMBL" id="PPI85229.1"/>
    </source>
</evidence>
<keyword evidence="9 12" id="KW-0812">Transmembrane</keyword>
<dbReference type="GO" id="GO:0016758">
    <property type="term" value="F:hexosyltransferase activity"/>
    <property type="evidence" value="ECO:0007669"/>
    <property type="project" value="TreeGrafter"/>
</dbReference>
<keyword evidence="6" id="KW-0997">Cell inner membrane</keyword>
<reference evidence="14 15" key="1">
    <citation type="submission" date="2018-01" db="EMBL/GenBank/DDBJ databases">
        <title>Complete genome sequences of the type strains of Marinobacter flavimaris and Marinobacter maroccanus.</title>
        <authorList>
            <person name="Palau M."/>
            <person name="Boujida N."/>
            <person name="Manresa A."/>
            <person name="Minana-Galbis D."/>
        </authorList>
    </citation>
    <scope>NUCLEOTIDE SEQUENCE [LARGE SCALE GENOMIC DNA]</scope>
    <source>
        <strain evidence="14 15">N4</strain>
    </source>
</reference>
<sequence>MSNADSWRPIAFRRRFLLVLLVAAQTLAGIFLFAQTVPDQAGSGTTAALLTVFGVLFAWIGVGFWTAVFGFVALRFGGDSWSLSRRVEHTGPGQSLSAPTAVVMPICHEPVQHTLGGLKAIIQDLEQQGQAGAVDFYVLSDSRDPDIWLEEQATGEQIRGELGPHQQLFYRRRNVNLNYKSGNIADFLRRWGRRYRYMVVLDADSLLSANCITRLIQLMEARPEAGIIQTAPRLARAESRFGRLQQFANRCYGRLYSAGLAAIQLGEATYWGHNAIIRVAPFMAHCGLRKLRGPGLFRGPVLSHDFIEAALMGRAGYEVWLEPAIAGSFEESPPTLEDDLIRDRRWCRGNLQHLWLLATLGKIRLAHRMALLTGVLSYLASPLWLIFLGLSGYVALAGPTPEPSLPGVMATTEAGSGAGALLVAVTALLLFGPRILAVTDHRLASRTPRFGGLFRLCSNTLLETIAALALAPIRMLVHTLHVVRALLNLKVGWQGQNRSGGLTPGLSLQHFGSLLFSAAAGLALIHWHAPTLTPWALPVMAPVLLAPALACWLGRNSGPVTWLHVPEDGQVARVIERANATPPLRHNPGRLSWFEQTVLSPVFARACQYDAQPATGKKARALERLVNRCATEGKQALTHRELSLICNHPEALEALHWRAWHAAPESPWRAVLDRMAQSVESATPTSVSLPRRREELGWVEVAS</sequence>
<keyword evidence="15" id="KW-1185">Reference proteome</keyword>
<dbReference type="Pfam" id="PF13632">
    <property type="entry name" value="Glyco_trans_2_3"/>
    <property type="match status" value="1"/>
</dbReference>
<dbReference type="NCBIfam" id="NF003958">
    <property type="entry name" value="PRK05454.2-1"/>
    <property type="match status" value="1"/>
</dbReference>
<feature type="transmembrane region" description="Helical" evidence="12">
    <location>
        <begin position="47"/>
        <end position="76"/>
    </location>
</feature>
<feature type="transmembrane region" description="Helical" evidence="12">
    <location>
        <begin position="416"/>
        <end position="436"/>
    </location>
</feature>
<evidence type="ECO:0000256" key="2">
    <source>
        <dbReference type="ARBA" id="ARBA00005001"/>
    </source>
</evidence>
<evidence type="ECO:0000313" key="15">
    <source>
        <dbReference type="Proteomes" id="UP000239917"/>
    </source>
</evidence>
<evidence type="ECO:0000256" key="7">
    <source>
        <dbReference type="ARBA" id="ARBA00022676"/>
    </source>
</evidence>
<comment type="subcellular location">
    <subcellularLocation>
        <location evidence="1">Cell inner membrane</location>
        <topology evidence="1">Multi-pass membrane protein</topology>
    </subcellularLocation>
</comment>
<dbReference type="InterPro" id="IPR050321">
    <property type="entry name" value="Glycosyltr_2/OpgH_subfam"/>
</dbReference>
<evidence type="ECO:0000256" key="5">
    <source>
        <dbReference type="ARBA" id="ARBA00022475"/>
    </source>
</evidence>
<comment type="caution">
    <text evidence="14">The sequence shown here is derived from an EMBL/GenBank/DDBJ whole genome shotgun (WGS) entry which is preliminary data.</text>
</comment>
<dbReference type="SUPFAM" id="SSF53448">
    <property type="entry name" value="Nucleotide-diphospho-sugar transferases"/>
    <property type="match status" value="1"/>
</dbReference>
<evidence type="ECO:0000259" key="13">
    <source>
        <dbReference type="Pfam" id="PF13632"/>
    </source>
</evidence>
<name>A0A2S5ZCV2_9GAMM</name>
<feature type="transmembrane region" description="Helical" evidence="12">
    <location>
        <begin position="370"/>
        <end position="396"/>
    </location>
</feature>
<dbReference type="Proteomes" id="UP000239917">
    <property type="component" value="Unassembled WGS sequence"/>
</dbReference>
<comment type="pathway">
    <text evidence="2">Glycan metabolism; osmoregulated periplasmic glucan (OPG) biosynthesis.</text>
</comment>
<dbReference type="GO" id="GO:0005886">
    <property type="term" value="C:plasma membrane"/>
    <property type="evidence" value="ECO:0007669"/>
    <property type="project" value="UniProtKB-SubCell"/>
</dbReference>
<evidence type="ECO:0000256" key="11">
    <source>
        <dbReference type="ARBA" id="ARBA00023136"/>
    </source>
</evidence>
<evidence type="ECO:0000256" key="3">
    <source>
        <dbReference type="ARBA" id="ARBA00009337"/>
    </source>
</evidence>
<evidence type="ECO:0000256" key="10">
    <source>
        <dbReference type="ARBA" id="ARBA00022989"/>
    </source>
</evidence>
<evidence type="ECO:0000256" key="8">
    <source>
        <dbReference type="ARBA" id="ARBA00022679"/>
    </source>
</evidence>
<evidence type="ECO:0000256" key="12">
    <source>
        <dbReference type="SAM" id="Phobius"/>
    </source>
</evidence>
<keyword evidence="7" id="KW-0328">Glycosyltransferase</keyword>
<keyword evidence="8 14" id="KW-0808">Transferase</keyword>
<comment type="similarity">
    <text evidence="3">Belongs to the glycosyltransferase 2 family. OpgH subfamily.</text>
</comment>
<dbReference type="AlphaFoldDB" id="A0A2S5ZCV2"/>
<feature type="transmembrane region" description="Helical" evidence="12">
    <location>
        <begin position="16"/>
        <end position="35"/>
    </location>
</feature>
<dbReference type="PANTHER" id="PTHR43867:SF5">
    <property type="entry name" value="GLUCANS BIOSYNTHESIS GLUCOSYLTRANSFERASE H"/>
    <property type="match status" value="1"/>
</dbReference>
<gene>
    <name evidence="14" type="ORF">KEHDKFFH_05615</name>
</gene>
<keyword evidence="11 12" id="KW-0472">Membrane</keyword>
<keyword evidence="10 12" id="KW-1133">Transmembrane helix</keyword>
<dbReference type="InterPro" id="IPR001173">
    <property type="entry name" value="Glyco_trans_2-like"/>
</dbReference>
<evidence type="ECO:0000256" key="4">
    <source>
        <dbReference type="ARBA" id="ARBA00020585"/>
    </source>
</evidence>
<dbReference type="PANTHER" id="PTHR43867">
    <property type="entry name" value="CELLULOSE SYNTHASE CATALYTIC SUBUNIT A [UDP-FORMING]"/>
    <property type="match status" value="1"/>
</dbReference>
<dbReference type="InterPro" id="IPR029044">
    <property type="entry name" value="Nucleotide-diphossugar_trans"/>
</dbReference>
<dbReference type="Gene3D" id="3.90.550.10">
    <property type="entry name" value="Spore Coat Polysaccharide Biosynthesis Protein SpsA, Chain A"/>
    <property type="match status" value="1"/>
</dbReference>
<evidence type="ECO:0000256" key="1">
    <source>
        <dbReference type="ARBA" id="ARBA00004429"/>
    </source>
</evidence>
<dbReference type="OrthoDB" id="9775281at2"/>
<protein>
    <recommendedName>
        <fullName evidence="4">Glucans biosynthesis glucosyltransferase H</fullName>
    </recommendedName>
</protein>
<dbReference type="CDD" id="cd04191">
    <property type="entry name" value="Glucan_BSP_MdoH"/>
    <property type="match status" value="1"/>
</dbReference>